<dbReference type="SUPFAM" id="SSF54160">
    <property type="entry name" value="Chromo domain-like"/>
    <property type="match status" value="1"/>
</dbReference>
<feature type="region of interest" description="Disordered" evidence="3">
    <location>
        <begin position="174"/>
        <end position="193"/>
    </location>
</feature>
<comment type="caution">
    <text evidence="6">The sequence shown here is derived from an EMBL/GenBank/DDBJ whole genome shotgun (WGS) entry which is preliminary data.</text>
</comment>
<comment type="subcellular location">
    <subcellularLocation>
        <location evidence="1">Nucleus</location>
    </subcellularLocation>
</comment>
<keyword evidence="2" id="KW-0539">Nucleus</keyword>
<evidence type="ECO:0000256" key="2">
    <source>
        <dbReference type="ARBA" id="ARBA00023242"/>
    </source>
</evidence>
<dbReference type="InterPro" id="IPR023780">
    <property type="entry name" value="Chromo_domain"/>
</dbReference>
<sequence length="281" mass="32298">MHDGSLVIFKMASDSEGGNEFEVAEILNKRKRGNIVEYLVRWKDFGTQEDSWEPQKNLKSAQKIIDMFNKSSGKKPKSRSKSRTRSTSRSRSRSRSSSRGRPKKESPSRSSKVIQAKATHTVSSTVKEKKQEQATPIVSSTVKEEKLSVSTNSLSRSPRFLKEAIRHWPGKYEMTTETRTESKPSEATTRSTYQKKTESIVTSKIDRIDRKEPVATTQWRQTWRKYFHLTSSDYPVLVIFTCIAIIILSFLLEKYVNFSKIGDSIVSLWMGLVEWVLNLFK</sequence>
<dbReference type="SMART" id="SM00298">
    <property type="entry name" value="CHROMO"/>
    <property type="match status" value="1"/>
</dbReference>
<evidence type="ECO:0000256" key="4">
    <source>
        <dbReference type="SAM" id="Phobius"/>
    </source>
</evidence>
<organism evidence="6 7">
    <name type="scientific">Sinanodonta woodiana</name>
    <name type="common">Chinese pond mussel</name>
    <name type="synonym">Anodonta woodiana</name>
    <dbReference type="NCBI Taxonomy" id="1069815"/>
    <lineage>
        <taxon>Eukaryota</taxon>
        <taxon>Metazoa</taxon>
        <taxon>Spiralia</taxon>
        <taxon>Lophotrochozoa</taxon>
        <taxon>Mollusca</taxon>
        <taxon>Bivalvia</taxon>
        <taxon>Autobranchia</taxon>
        <taxon>Heteroconchia</taxon>
        <taxon>Palaeoheterodonta</taxon>
        <taxon>Unionida</taxon>
        <taxon>Unionoidea</taxon>
        <taxon>Unionidae</taxon>
        <taxon>Unioninae</taxon>
        <taxon>Sinanodonta</taxon>
    </lineage>
</organism>
<feature type="compositionally biased region" description="Basic residues" evidence="3">
    <location>
        <begin position="72"/>
        <end position="102"/>
    </location>
</feature>
<dbReference type="GO" id="GO:0005634">
    <property type="term" value="C:nucleus"/>
    <property type="evidence" value="ECO:0007669"/>
    <property type="project" value="UniProtKB-SubCell"/>
</dbReference>
<dbReference type="CDD" id="cd00024">
    <property type="entry name" value="CD_CSD"/>
    <property type="match status" value="1"/>
</dbReference>
<evidence type="ECO:0000313" key="6">
    <source>
        <dbReference type="EMBL" id="KAL3858646.1"/>
    </source>
</evidence>
<dbReference type="InterPro" id="IPR051219">
    <property type="entry name" value="Heterochromatin_chromo-domain"/>
</dbReference>
<evidence type="ECO:0000256" key="1">
    <source>
        <dbReference type="ARBA" id="ARBA00004123"/>
    </source>
</evidence>
<dbReference type="PANTHER" id="PTHR22812">
    <property type="entry name" value="CHROMOBOX PROTEIN"/>
    <property type="match status" value="1"/>
</dbReference>
<keyword evidence="4" id="KW-0472">Membrane</keyword>
<feature type="region of interest" description="Disordered" evidence="3">
    <location>
        <begin position="68"/>
        <end position="137"/>
    </location>
</feature>
<protein>
    <recommendedName>
        <fullName evidence="5">Chromo domain-containing protein</fullName>
    </recommendedName>
</protein>
<proteinExistence type="predicted"/>
<keyword evidence="4" id="KW-0812">Transmembrane</keyword>
<dbReference type="Proteomes" id="UP001634394">
    <property type="component" value="Unassembled WGS sequence"/>
</dbReference>
<dbReference type="Pfam" id="PF00385">
    <property type="entry name" value="Chromo"/>
    <property type="match status" value="1"/>
</dbReference>
<feature type="domain" description="Chromo" evidence="5">
    <location>
        <begin position="21"/>
        <end position="80"/>
    </location>
</feature>
<dbReference type="InterPro" id="IPR016197">
    <property type="entry name" value="Chromo-like_dom_sf"/>
</dbReference>
<dbReference type="Gene3D" id="2.40.50.40">
    <property type="match status" value="1"/>
</dbReference>
<dbReference type="PROSITE" id="PS50013">
    <property type="entry name" value="CHROMO_2"/>
    <property type="match status" value="1"/>
</dbReference>
<accession>A0ABD3VC80</accession>
<dbReference type="EMBL" id="JBJQND010000012">
    <property type="protein sequence ID" value="KAL3858646.1"/>
    <property type="molecule type" value="Genomic_DNA"/>
</dbReference>
<dbReference type="InterPro" id="IPR000953">
    <property type="entry name" value="Chromo/chromo_shadow_dom"/>
</dbReference>
<name>A0ABD3VC80_SINWO</name>
<dbReference type="PROSITE" id="PS00598">
    <property type="entry name" value="CHROMO_1"/>
    <property type="match status" value="1"/>
</dbReference>
<evidence type="ECO:0000256" key="3">
    <source>
        <dbReference type="SAM" id="MobiDB-lite"/>
    </source>
</evidence>
<feature type="compositionally biased region" description="Basic and acidic residues" evidence="3">
    <location>
        <begin position="174"/>
        <end position="184"/>
    </location>
</feature>
<gene>
    <name evidence="6" type="ORF">ACJMK2_008909</name>
</gene>
<evidence type="ECO:0000259" key="5">
    <source>
        <dbReference type="PROSITE" id="PS50013"/>
    </source>
</evidence>
<keyword evidence="7" id="KW-1185">Reference proteome</keyword>
<reference evidence="6 7" key="1">
    <citation type="submission" date="2024-11" db="EMBL/GenBank/DDBJ databases">
        <title>Chromosome-level genome assembly of the freshwater bivalve Anodonta woodiana.</title>
        <authorList>
            <person name="Chen X."/>
        </authorList>
    </citation>
    <scope>NUCLEOTIDE SEQUENCE [LARGE SCALE GENOMIC DNA]</scope>
    <source>
        <strain evidence="6">MN2024</strain>
        <tissue evidence="6">Gills</tissue>
    </source>
</reference>
<feature type="transmembrane region" description="Helical" evidence="4">
    <location>
        <begin position="234"/>
        <end position="252"/>
    </location>
</feature>
<keyword evidence="4" id="KW-1133">Transmembrane helix</keyword>
<evidence type="ECO:0000313" key="7">
    <source>
        <dbReference type="Proteomes" id="UP001634394"/>
    </source>
</evidence>
<dbReference type="InterPro" id="IPR023779">
    <property type="entry name" value="Chromodomain_CS"/>
</dbReference>
<dbReference type="AlphaFoldDB" id="A0ABD3VC80"/>